<keyword evidence="3" id="KW-1185">Reference proteome</keyword>
<feature type="region of interest" description="Disordered" evidence="1">
    <location>
        <begin position="94"/>
        <end position="118"/>
    </location>
</feature>
<dbReference type="OMA" id="ITHSEQE"/>
<reference evidence="2" key="1">
    <citation type="submission" date="2021-01" db="EMBL/GenBank/DDBJ databases">
        <authorList>
            <consortium name="Genoscope - CEA"/>
            <person name="William W."/>
        </authorList>
    </citation>
    <scope>NUCLEOTIDE SEQUENCE</scope>
</reference>
<dbReference type="OrthoDB" id="301727at2759"/>
<evidence type="ECO:0000256" key="1">
    <source>
        <dbReference type="SAM" id="MobiDB-lite"/>
    </source>
</evidence>
<organism evidence="2 3">
    <name type="scientific">Paramecium octaurelia</name>
    <dbReference type="NCBI Taxonomy" id="43137"/>
    <lineage>
        <taxon>Eukaryota</taxon>
        <taxon>Sar</taxon>
        <taxon>Alveolata</taxon>
        <taxon>Ciliophora</taxon>
        <taxon>Intramacronucleata</taxon>
        <taxon>Oligohymenophorea</taxon>
        <taxon>Peniculida</taxon>
        <taxon>Parameciidae</taxon>
        <taxon>Paramecium</taxon>
    </lineage>
</organism>
<protein>
    <submittedName>
        <fullName evidence="2">Uncharacterized protein</fullName>
    </submittedName>
</protein>
<accession>A0A8S1SZ76</accession>
<gene>
    <name evidence="2" type="ORF">POCTA_138.1.T0160292</name>
</gene>
<dbReference type="EMBL" id="CAJJDP010000016">
    <property type="protein sequence ID" value="CAD8144708.1"/>
    <property type="molecule type" value="Genomic_DNA"/>
</dbReference>
<comment type="caution">
    <text evidence="2">The sequence shown here is derived from an EMBL/GenBank/DDBJ whole genome shotgun (WGS) entry which is preliminary data.</text>
</comment>
<feature type="compositionally biased region" description="Polar residues" evidence="1">
    <location>
        <begin position="97"/>
        <end position="118"/>
    </location>
</feature>
<evidence type="ECO:0000313" key="2">
    <source>
        <dbReference type="EMBL" id="CAD8144708.1"/>
    </source>
</evidence>
<dbReference type="Proteomes" id="UP000683925">
    <property type="component" value="Unassembled WGS sequence"/>
</dbReference>
<dbReference type="AlphaFoldDB" id="A0A8S1SZ76"/>
<name>A0A8S1SZ76_PAROT</name>
<evidence type="ECO:0000313" key="3">
    <source>
        <dbReference type="Proteomes" id="UP000683925"/>
    </source>
</evidence>
<proteinExistence type="predicted"/>
<sequence>MGGICQKQITHSEQEINKSKQARIYIKGPPKVQKPSPIKNLQFQSDVVMIEMEKCISLPKIQSQEEEFTIAELEMTIKDVKIQQTEEIVFLQEGDQQEQQGNSNVERNSLKNQFKGSNTSISKRKSILKNKIPDGSNPQSPNTQILETQTIASQRSLKKVTFNKKRKVVYSSFRNLKN</sequence>